<evidence type="ECO:0000313" key="1">
    <source>
        <dbReference type="EMBL" id="RDX65176.1"/>
    </source>
</evidence>
<name>A0A371EGR0_MUCPR</name>
<dbReference type="AlphaFoldDB" id="A0A371EGR0"/>
<dbReference type="Proteomes" id="UP000257109">
    <property type="component" value="Unassembled WGS sequence"/>
</dbReference>
<dbReference type="PANTHER" id="PTHR37611:SF4">
    <property type="entry name" value="OS06G0538400 PROTEIN"/>
    <property type="match status" value="1"/>
</dbReference>
<gene>
    <name evidence="1" type="ORF">CR513_56191</name>
</gene>
<dbReference type="PANTHER" id="PTHR37611">
    <property type="entry name" value="VIRUS-SPECIFIC-SIGNALING-PATHWAY REGULATED PROTEIN-RELATED"/>
    <property type="match status" value="1"/>
</dbReference>
<dbReference type="EMBL" id="QJKJ01014026">
    <property type="protein sequence ID" value="RDX65176.1"/>
    <property type="molecule type" value="Genomic_DNA"/>
</dbReference>
<keyword evidence="2" id="KW-1185">Reference proteome</keyword>
<proteinExistence type="predicted"/>
<reference evidence="1" key="1">
    <citation type="submission" date="2018-05" db="EMBL/GenBank/DDBJ databases">
        <title>Draft genome of Mucuna pruriens seed.</title>
        <authorList>
            <person name="Nnadi N.E."/>
            <person name="Vos R."/>
            <person name="Hasami M.H."/>
            <person name="Devisetty U.K."/>
            <person name="Aguiy J.C."/>
        </authorList>
    </citation>
    <scope>NUCLEOTIDE SEQUENCE [LARGE SCALE GENOMIC DNA]</scope>
    <source>
        <strain evidence="1">JCA_2017</strain>
    </source>
</reference>
<sequence length="290" mass="33138">MSSSEGVFELGIEFSEANNVLLMSLLDETHEEEYYGDDRLVSMIQSLEAELSDTEMGQMYEIGHVDDQDCSTSDSGTDNWVDMDLISSLPFDHEMNAWIPYGNEMMEHVAMEYEAGSDIDDFQLCYGVFLEQQYRETYLAQGPNGIFELGIEFSDANNVLLMSLMEETQDEEYYGDDRLVSMIQSLEAEISDTEIGQMCEMGHLDDQGYSTSDSGTDNWVDMELISSLPFEEMNAWIPCGDEMMEHAAMIEYEAGNNNIDDFQLCYEAFLEQQYRETNYLGTRVNFDAVF</sequence>
<accession>A0A371EGR0</accession>
<dbReference type="OrthoDB" id="691231at2759"/>
<comment type="caution">
    <text evidence="1">The sequence shown here is derived from an EMBL/GenBank/DDBJ whole genome shotgun (WGS) entry which is preliminary data.</text>
</comment>
<feature type="non-terminal residue" evidence="1">
    <location>
        <position position="1"/>
    </location>
</feature>
<protein>
    <submittedName>
        <fullName evidence="1">Uncharacterized protein</fullName>
    </submittedName>
</protein>
<organism evidence="1 2">
    <name type="scientific">Mucuna pruriens</name>
    <name type="common">Velvet bean</name>
    <name type="synonym">Dolichos pruriens</name>
    <dbReference type="NCBI Taxonomy" id="157652"/>
    <lineage>
        <taxon>Eukaryota</taxon>
        <taxon>Viridiplantae</taxon>
        <taxon>Streptophyta</taxon>
        <taxon>Embryophyta</taxon>
        <taxon>Tracheophyta</taxon>
        <taxon>Spermatophyta</taxon>
        <taxon>Magnoliopsida</taxon>
        <taxon>eudicotyledons</taxon>
        <taxon>Gunneridae</taxon>
        <taxon>Pentapetalae</taxon>
        <taxon>rosids</taxon>
        <taxon>fabids</taxon>
        <taxon>Fabales</taxon>
        <taxon>Fabaceae</taxon>
        <taxon>Papilionoideae</taxon>
        <taxon>50 kb inversion clade</taxon>
        <taxon>NPAAA clade</taxon>
        <taxon>indigoferoid/millettioid clade</taxon>
        <taxon>Phaseoleae</taxon>
        <taxon>Mucuna</taxon>
    </lineage>
</organism>
<evidence type="ECO:0000313" key="2">
    <source>
        <dbReference type="Proteomes" id="UP000257109"/>
    </source>
</evidence>